<reference evidence="2 3" key="1">
    <citation type="submission" date="2023-06" db="EMBL/GenBank/DDBJ databases">
        <title>Aquibacillus rhizosphaerae LR5S19.</title>
        <authorList>
            <person name="Sun J.-Q."/>
        </authorList>
    </citation>
    <scope>NUCLEOTIDE SEQUENCE [LARGE SCALE GENOMIC DNA]</scope>
    <source>
        <strain evidence="2 3">LR5S19</strain>
    </source>
</reference>
<feature type="domain" description="N-acetyltransferase" evidence="1">
    <location>
        <begin position="10"/>
        <end position="153"/>
    </location>
</feature>
<dbReference type="SUPFAM" id="SSF55729">
    <property type="entry name" value="Acyl-CoA N-acyltransferases (Nat)"/>
    <property type="match status" value="1"/>
</dbReference>
<sequence length="153" mass="18195">MEIESSKDFQTIAKLNKSVHDLHYQLYPSTFKKYNYAEIKSFFKNIIEMPNFIFLLLKEEDNALGYAWAEVVEYPENPFRKSYTTIYVHQLCVVESVRGMGYGTKLMEEIYAIGKQKKAQKIELDYWTNNDSAHNFYKSHGFKKIREFVYLNI</sequence>
<dbReference type="Gene3D" id="3.40.630.30">
    <property type="match status" value="1"/>
</dbReference>
<dbReference type="EMBL" id="JASTZU010000027">
    <property type="protein sequence ID" value="MDL4840452.1"/>
    <property type="molecule type" value="Genomic_DNA"/>
</dbReference>
<protein>
    <submittedName>
        <fullName evidence="2">GNAT family N-acetyltransferase</fullName>
    </submittedName>
</protein>
<keyword evidence="3" id="KW-1185">Reference proteome</keyword>
<organism evidence="2 3">
    <name type="scientific">Aquibacillus rhizosphaerae</name>
    <dbReference type="NCBI Taxonomy" id="3051431"/>
    <lineage>
        <taxon>Bacteria</taxon>
        <taxon>Bacillati</taxon>
        <taxon>Bacillota</taxon>
        <taxon>Bacilli</taxon>
        <taxon>Bacillales</taxon>
        <taxon>Bacillaceae</taxon>
        <taxon>Aquibacillus</taxon>
    </lineage>
</organism>
<dbReference type="PROSITE" id="PS51186">
    <property type="entry name" value="GNAT"/>
    <property type="match status" value="1"/>
</dbReference>
<gene>
    <name evidence="2" type="ORF">QQS35_08340</name>
</gene>
<dbReference type="RefSeq" id="WP_285931500.1">
    <property type="nucleotide sequence ID" value="NZ_JASTZU010000027.1"/>
</dbReference>
<dbReference type="CDD" id="cd04301">
    <property type="entry name" value="NAT_SF"/>
    <property type="match status" value="1"/>
</dbReference>
<evidence type="ECO:0000313" key="3">
    <source>
        <dbReference type="Proteomes" id="UP001235343"/>
    </source>
</evidence>
<dbReference type="InterPro" id="IPR016181">
    <property type="entry name" value="Acyl_CoA_acyltransferase"/>
</dbReference>
<evidence type="ECO:0000259" key="1">
    <source>
        <dbReference type="PROSITE" id="PS51186"/>
    </source>
</evidence>
<dbReference type="InterPro" id="IPR000182">
    <property type="entry name" value="GNAT_dom"/>
</dbReference>
<dbReference type="PANTHER" id="PTHR43072">
    <property type="entry name" value="N-ACETYLTRANSFERASE"/>
    <property type="match status" value="1"/>
</dbReference>
<evidence type="ECO:0000313" key="2">
    <source>
        <dbReference type="EMBL" id="MDL4840452.1"/>
    </source>
</evidence>
<name>A0ABT7L3L1_9BACI</name>
<proteinExistence type="predicted"/>
<dbReference type="Proteomes" id="UP001235343">
    <property type="component" value="Unassembled WGS sequence"/>
</dbReference>
<accession>A0ABT7L3L1</accession>
<comment type="caution">
    <text evidence="2">The sequence shown here is derived from an EMBL/GenBank/DDBJ whole genome shotgun (WGS) entry which is preliminary data.</text>
</comment>
<dbReference type="Pfam" id="PF00583">
    <property type="entry name" value="Acetyltransf_1"/>
    <property type="match status" value="1"/>
</dbReference>